<accession>A0AAW1KVL2</accession>
<dbReference type="PANTHER" id="PTHR14237:SF88">
    <property type="entry name" value="PYRIDOXAL PHOSPHATE (PLP)-DEPENDENT TRANSFERASES SUPERFAMILY PROTEIN"/>
    <property type="match status" value="1"/>
</dbReference>
<dbReference type="InterPro" id="IPR015424">
    <property type="entry name" value="PyrdxlP-dep_Trfase"/>
</dbReference>
<gene>
    <name evidence="2" type="ORF">RND81_05G080200</name>
</gene>
<reference evidence="2" key="1">
    <citation type="submission" date="2024-03" db="EMBL/GenBank/DDBJ databases">
        <title>WGS assembly of Saponaria officinalis var. Norfolk2.</title>
        <authorList>
            <person name="Jenkins J."/>
            <person name="Shu S."/>
            <person name="Grimwood J."/>
            <person name="Barry K."/>
            <person name="Goodstein D."/>
            <person name="Schmutz J."/>
            <person name="Leebens-Mack J."/>
            <person name="Osbourn A."/>
        </authorList>
    </citation>
    <scope>NUCLEOTIDE SEQUENCE [LARGE SCALE GENOMIC DNA]</scope>
    <source>
        <strain evidence="2">JIC</strain>
    </source>
</reference>
<dbReference type="EMBL" id="JBDFQZ010000005">
    <property type="protein sequence ID" value="KAK9724533.1"/>
    <property type="molecule type" value="Genomic_DNA"/>
</dbReference>
<evidence type="ECO:0000256" key="1">
    <source>
        <dbReference type="SAM" id="MobiDB-lite"/>
    </source>
</evidence>
<dbReference type="PANTHER" id="PTHR14237">
    <property type="entry name" value="MOLYBDOPTERIN COFACTOR SULFURASE MOSC"/>
    <property type="match status" value="1"/>
</dbReference>
<proteinExistence type="predicted"/>
<evidence type="ECO:0000313" key="2">
    <source>
        <dbReference type="EMBL" id="KAK9724533.1"/>
    </source>
</evidence>
<evidence type="ECO:0000313" key="3">
    <source>
        <dbReference type="Proteomes" id="UP001443914"/>
    </source>
</evidence>
<dbReference type="SUPFAM" id="SSF53383">
    <property type="entry name" value="PLP-dependent transferases"/>
    <property type="match status" value="1"/>
</dbReference>
<feature type="region of interest" description="Disordered" evidence="1">
    <location>
        <begin position="399"/>
        <end position="420"/>
    </location>
</feature>
<dbReference type="InterPro" id="IPR015421">
    <property type="entry name" value="PyrdxlP-dep_Trfase_major"/>
</dbReference>
<evidence type="ECO:0008006" key="4">
    <source>
        <dbReference type="Google" id="ProtNLM"/>
    </source>
</evidence>
<dbReference type="AlphaFoldDB" id="A0AAW1KVL2"/>
<feature type="compositionally biased region" description="Low complexity" evidence="1">
    <location>
        <begin position="399"/>
        <end position="408"/>
    </location>
</feature>
<dbReference type="Gene3D" id="3.40.640.10">
    <property type="entry name" value="Type I PLP-dependent aspartate aminotransferase-like (Major domain)"/>
    <property type="match status" value="1"/>
</dbReference>
<comment type="caution">
    <text evidence="2">The sequence shown here is derived from an EMBL/GenBank/DDBJ whole genome shotgun (WGS) entry which is preliminary data.</text>
</comment>
<keyword evidence="3" id="KW-1185">Reference proteome</keyword>
<organism evidence="2 3">
    <name type="scientific">Saponaria officinalis</name>
    <name type="common">Common soapwort</name>
    <name type="synonym">Lychnis saponaria</name>
    <dbReference type="NCBI Taxonomy" id="3572"/>
    <lineage>
        <taxon>Eukaryota</taxon>
        <taxon>Viridiplantae</taxon>
        <taxon>Streptophyta</taxon>
        <taxon>Embryophyta</taxon>
        <taxon>Tracheophyta</taxon>
        <taxon>Spermatophyta</taxon>
        <taxon>Magnoliopsida</taxon>
        <taxon>eudicotyledons</taxon>
        <taxon>Gunneridae</taxon>
        <taxon>Pentapetalae</taxon>
        <taxon>Caryophyllales</taxon>
        <taxon>Caryophyllaceae</taxon>
        <taxon>Caryophylleae</taxon>
        <taxon>Saponaria</taxon>
    </lineage>
</organism>
<sequence length="638" mass="72610">MYTEVNKLCFNGCCPAPLFTINDPEKPTTSNPTNSRVENRRNFAATTSTTLFPNTEFSNPDTLPCLQEAFAQFISAYPQYTDTYQIDQIRAREYYNLTLSNHVCLDYIGIGLYSFSQLHNHLSNTYPSASASSSPPQKPHHSSDFPVFHLSYKSVNLKEQLLKGGNESKLELAIKNRIRDFLKISEDEYSLILTANRTSAFKLLAESYPFGSCKKLLTVYDHDTEAIDTLVTTSEKRGATSMAAEFTWPRLRIHASKLRSMITSKKLRSNKRKGLFVFQLQSRVTGARYSYQWMKVAQEHGWHVLLDACAVGPKDMDSLGLSIFQPDFLICSFYKVFGENPSGFGCLFVKKSAVSILEDYTAGIVSIVSAKKLFYLSDESFEGEIDENDPQDELLGSSSSSFSGQMFSRPPRWEKGETSTSGIINGNNVSEIEELENVYKERHSRRSGHKKNSEVECRCLDHVDGLGLSLMNSRSRYLVNWLIHALTKLQHPNASARVPLVRIYGPKIKFDRGPALAFNVFDWKGEKVEPILIQKLADRKSISLSYGFLQHIWFPEKYEQEKSEVLERRRLEAKESSGNKRKDKENKGIRVVTAAFGFIANFADAYRLWAFIAQFLDADFVEKERWRFTALNQKTVEL</sequence>
<dbReference type="Proteomes" id="UP001443914">
    <property type="component" value="Unassembled WGS sequence"/>
</dbReference>
<protein>
    <recommendedName>
        <fullName evidence="4">Molybdenum cofactor sulfurase</fullName>
    </recommendedName>
</protein>
<name>A0AAW1KVL2_SAPOF</name>